<gene>
    <name evidence="5" type="ORF">MNOR_LOCUS29122</name>
</gene>
<evidence type="ECO:0000256" key="2">
    <source>
        <dbReference type="SAM" id="SignalP"/>
    </source>
</evidence>
<feature type="domain" description="EGF-like" evidence="3">
    <location>
        <begin position="264"/>
        <end position="300"/>
    </location>
</feature>
<protein>
    <recommendedName>
        <fullName evidence="7">C-type lectin</fullName>
    </recommendedName>
</protein>
<dbReference type="Pfam" id="PF00059">
    <property type="entry name" value="Lectin_C"/>
    <property type="match status" value="1"/>
</dbReference>
<dbReference type="Proteomes" id="UP001497623">
    <property type="component" value="Unassembled WGS sequence"/>
</dbReference>
<accession>A0AAV2RVG5</accession>
<dbReference type="EMBL" id="CAXKWB010033230">
    <property type="protein sequence ID" value="CAL4142467.1"/>
    <property type="molecule type" value="Genomic_DNA"/>
</dbReference>
<keyword evidence="2" id="KW-0732">Signal</keyword>
<dbReference type="PANTHER" id="PTHR45710">
    <property type="entry name" value="C-TYPE LECTIN DOMAIN-CONTAINING PROTEIN 180"/>
    <property type="match status" value="1"/>
</dbReference>
<dbReference type="SMART" id="SM00181">
    <property type="entry name" value="EGF"/>
    <property type="match status" value="3"/>
</dbReference>
<dbReference type="PROSITE" id="PS50041">
    <property type="entry name" value="C_TYPE_LECTIN_2"/>
    <property type="match status" value="1"/>
</dbReference>
<dbReference type="Gene3D" id="3.10.100.10">
    <property type="entry name" value="Mannose-Binding Protein A, subunit A"/>
    <property type="match status" value="1"/>
</dbReference>
<evidence type="ECO:0000313" key="5">
    <source>
        <dbReference type="EMBL" id="CAL4142467.1"/>
    </source>
</evidence>
<dbReference type="InterPro" id="IPR050828">
    <property type="entry name" value="C-type_lectin/matrix_domain"/>
</dbReference>
<evidence type="ECO:0000256" key="1">
    <source>
        <dbReference type="PROSITE-ProRule" id="PRU00076"/>
    </source>
</evidence>
<dbReference type="Gene3D" id="2.10.25.10">
    <property type="entry name" value="Laminin"/>
    <property type="match status" value="1"/>
</dbReference>
<feature type="signal peptide" evidence="2">
    <location>
        <begin position="1"/>
        <end position="20"/>
    </location>
</feature>
<feature type="chain" id="PRO_5043606983" description="C-type lectin" evidence="2">
    <location>
        <begin position="21"/>
        <end position="333"/>
    </location>
</feature>
<dbReference type="CDD" id="cd00037">
    <property type="entry name" value="CLECT"/>
    <property type="match status" value="1"/>
</dbReference>
<comment type="caution">
    <text evidence="1">Lacks conserved residue(s) required for the propagation of feature annotation.</text>
</comment>
<comment type="caution">
    <text evidence="5">The sequence shown here is derived from an EMBL/GenBank/DDBJ whole genome shotgun (WGS) entry which is preliminary data.</text>
</comment>
<feature type="domain" description="C-type lectin" evidence="4">
    <location>
        <begin position="63"/>
        <end position="183"/>
    </location>
</feature>
<evidence type="ECO:0000259" key="4">
    <source>
        <dbReference type="PROSITE" id="PS50041"/>
    </source>
</evidence>
<evidence type="ECO:0000259" key="3">
    <source>
        <dbReference type="PROSITE" id="PS50026"/>
    </source>
</evidence>
<organism evidence="5 6">
    <name type="scientific">Meganyctiphanes norvegica</name>
    <name type="common">Northern krill</name>
    <name type="synonym">Thysanopoda norvegica</name>
    <dbReference type="NCBI Taxonomy" id="48144"/>
    <lineage>
        <taxon>Eukaryota</taxon>
        <taxon>Metazoa</taxon>
        <taxon>Ecdysozoa</taxon>
        <taxon>Arthropoda</taxon>
        <taxon>Crustacea</taxon>
        <taxon>Multicrustacea</taxon>
        <taxon>Malacostraca</taxon>
        <taxon>Eumalacostraca</taxon>
        <taxon>Eucarida</taxon>
        <taxon>Euphausiacea</taxon>
        <taxon>Euphausiidae</taxon>
        <taxon>Meganyctiphanes</taxon>
    </lineage>
</organism>
<dbReference type="SMART" id="SM00034">
    <property type="entry name" value="CLECT"/>
    <property type="match status" value="1"/>
</dbReference>
<name>A0AAV2RVG5_MEGNR</name>
<evidence type="ECO:0000313" key="6">
    <source>
        <dbReference type="Proteomes" id="UP001497623"/>
    </source>
</evidence>
<keyword evidence="6" id="KW-1185">Reference proteome</keyword>
<dbReference type="SUPFAM" id="SSF56436">
    <property type="entry name" value="C-type lectin-like"/>
    <property type="match status" value="1"/>
</dbReference>
<evidence type="ECO:0008006" key="7">
    <source>
        <dbReference type="Google" id="ProtNLM"/>
    </source>
</evidence>
<keyword evidence="1" id="KW-0245">EGF-like domain</keyword>
<dbReference type="PROSITE" id="PS50026">
    <property type="entry name" value="EGF_3"/>
    <property type="match status" value="2"/>
</dbReference>
<reference evidence="5 6" key="1">
    <citation type="submission" date="2024-05" db="EMBL/GenBank/DDBJ databases">
        <authorList>
            <person name="Wallberg A."/>
        </authorList>
    </citation>
    <scope>NUCLEOTIDE SEQUENCE [LARGE SCALE GENOMIC DNA]</scope>
</reference>
<sequence>MMRLLLSTMVLVLTGAMVAATDKMFSPLHSAHGALFELQDDVHNDYELEEAEDANCLSPFIDIEGRCLYYNTAMTNWTSAQKACEAINGNLIEIPPEDQDPLSEYIYNITVDPYVLGAFWTGGSDKMEEDDWVWLSGNPVDGNWGEDESNNNTGMEENCLMLAVGDAVYKDQRCSHIWGYLCEPGPCYYLTCGTNAQCFVSNYVDGNCTCNEGYEGDAYSECKYNPCHNITCGSHASCVNLTDITAECQCNNGFTGNPEEGCSLIDYCDGVSCGEHASCHADDSDAECTCDPGYPDGDPDVECSGGDKSTYSSWLMLLMTLSVIVLLGHQNEY</sequence>
<dbReference type="InterPro" id="IPR000742">
    <property type="entry name" value="EGF"/>
</dbReference>
<dbReference type="InterPro" id="IPR001304">
    <property type="entry name" value="C-type_lectin-like"/>
</dbReference>
<dbReference type="InterPro" id="IPR016186">
    <property type="entry name" value="C-type_lectin-like/link_sf"/>
</dbReference>
<dbReference type="PROSITE" id="PS01186">
    <property type="entry name" value="EGF_2"/>
    <property type="match status" value="1"/>
</dbReference>
<feature type="domain" description="EGF-like" evidence="3">
    <location>
        <begin position="223"/>
        <end position="263"/>
    </location>
</feature>
<dbReference type="PANTHER" id="PTHR45710:SF26">
    <property type="entry name" value="RH26557P"/>
    <property type="match status" value="1"/>
</dbReference>
<proteinExistence type="predicted"/>
<dbReference type="InterPro" id="IPR016187">
    <property type="entry name" value="CTDL_fold"/>
</dbReference>
<dbReference type="AlphaFoldDB" id="A0AAV2RVG5"/>